<organism evidence="3 4">
    <name type="scientific">Prevotella pectinovora</name>
    <dbReference type="NCBI Taxonomy" id="1602169"/>
    <lineage>
        <taxon>Bacteria</taxon>
        <taxon>Pseudomonadati</taxon>
        <taxon>Bacteroidota</taxon>
        <taxon>Bacteroidia</taxon>
        <taxon>Bacteroidales</taxon>
        <taxon>Prevotellaceae</taxon>
        <taxon>Prevotella</taxon>
    </lineage>
</organism>
<evidence type="ECO:0000313" key="4">
    <source>
        <dbReference type="Proteomes" id="UP000032046"/>
    </source>
</evidence>
<evidence type="ECO:0000256" key="1">
    <source>
        <dbReference type="SAM" id="Phobius"/>
    </source>
</evidence>
<name>A0A0D0IXA7_9BACT</name>
<sequence length="618" mass="70782">MAEQGMKEAKDSAEYYEYYIRLGKIYLTESEPDSATAVTDRTLHFLEKQEKDAHTEGIIGFARNCKGVALHSFRRQPKEAIRQYRLSYEALMRSDRMETAPDVCANLADAYSFDSDLPNAAVWYRRALFLVDSLQLEPTRNITLYMGLGRVYMMLEDYKSAKKYLDATEKMYNLMSPDMQIYLITSIGNYHYYKKEYKEALKQFVRLEKLHERLDMGKSYSMFICKVNMADVLLNLNRLDEAEKYVTEADTFFTACDDAVALYYTHSVELGLAMKRGNMAEAHRLASLDDTPESVEPGLKAIRNKYKREYYEATGNYRMAFKNLSREMHETDSLVNNRQHMIAAELMNRFTQDTLQLHHQIQMQSKENDVREAHYVIAGAIGSVAVLMLVIAYGITYIRKKRLSEQMKVFTLRLQNARNRISPHFVFNVLNNRITTADGTKEADELLLLSKLIRQNLDLTGKQMATLEEELDFVENYVNVERKTIGDDFEYSLTLGDGIDRKVLGEFMIPSMTVQILVENSIKHALRGKAGKKLLHITVRRDGRGGMTVTVGDNGNGFDIRRTASTGQGLDILRTTISVLNQRNKRKTSLTVRNVHDTNGNTCGCEASISFPQGLREI</sequence>
<protein>
    <recommendedName>
        <fullName evidence="2">Signal transduction histidine kinase internal region domain-containing protein</fullName>
    </recommendedName>
</protein>
<dbReference type="Gene3D" id="1.25.40.10">
    <property type="entry name" value="Tetratricopeptide repeat domain"/>
    <property type="match status" value="2"/>
</dbReference>
<dbReference type="EMBL" id="JXQK01000043">
    <property type="protein sequence ID" value="KIP63396.1"/>
    <property type="molecule type" value="Genomic_DNA"/>
</dbReference>
<dbReference type="PANTHER" id="PTHR34220:SF7">
    <property type="entry name" value="SENSOR HISTIDINE KINASE YPDA"/>
    <property type="match status" value="1"/>
</dbReference>
<dbReference type="Proteomes" id="UP000032046">
    <property type="component" value="Unassembled WGS sequence"/>
</dbReference>
<dbReference type="InterPro" id="IPR011990">
    <property type="entry name" value="TPR-like_helical_dom_sf"/>
</dbReference>
<accession>A0A0D0IXA7</accession>
<dbReference type="GO" id="GO:0000155">
    <property type="term" value="F:phosphorelay sensor kinase activity"/>
    <property type="evidence" value="ECO:0007669"/>
    <property type="project" value="InterPro"/>
</dbReference>
<dbReference type="InterPro" id="IPR019734">
    <property type="entry name" value="TPR_rpt"/>
</dbReference>
<gene>
    <name evidence="3" type="ORF">ST44_03875</name>
</gene>
<keyword evidence="4" id="KW-1185">Reference proteome</keyword>
<comment type="caution">
    <text evidence="3">The sequence shown here is derived from an EMBL/GenBank/DDBJ whole genome shotgun (WGS) entry which is preliminary data.</text>
</comment>
<dbReference type="InterPro" id="IPR036890">
    <property type="entry name" value="HATPase_C_sf"/>
</dbReference>
<dbReference type="InterPro" id="IPR010559">
    <property type="entry name" value="Sig_transdc_His_kin_internal"/>
</dbReference>
<dbReference type="GO" id="GO:0016020">
    <property type="term" value="C:membrane"/>
    <property type="evidence" value="ECO:0007669"/>
    <property type="project" value="InterPro"/>
</dbReference>
<feature type="transmembrane region" description="Helical" evidence="1">
    <location>
        <begin position="375"/>
        <end position="398"/>
    </location>
</feature>
<keyword evidence="1" id="KW-0472">Membrane</keyword>
<evidence type="ECO:0000259" key="2">
    <source>
        <dbReference type="Pfam" id="PF06580"/>
    </source>
</evidence>
<dbReference type="Gene3D" id="3.30.565.10">
    <property type="entry name" value="Histidine kinase-like ATPase, C-terminal domain"/>
    <property type="match status" value="1"/>
</dbReference>
<proteinExistence type="predicted"/>
<reference evidence="3 4" key="1">
    <citation type="submission" date="2015-01" db="EMBL/GenBank/DDBJ databases">
        <title>Comparative genomics of non-oral Prevotella species.</title>
        <authorList>
            <person name="Accetto T."/>
            <person name="Nograsek B."/>
            <person name="Avgustin G."/>
        </authorList>
    </citation>
    <scope>NUCLEOTIDE SEQUENCE [LARGE SCALE GENOMIC DNA]</scope>
    <source>
        <strain evidence="3 4">P5-119</strain>
    </source>
</reference>
<feature type="domain" description="Signal transduction histidine kinase internal region" evidence="2">
    <location>
        <begin position="413"/>
        <end position="488"/>
    </location>
</feature>
<dbReference type="AlphaFoldDB" id="A0A0D0IXA7"/>
<dbReference type="STRING" id="1602171.ST44_03875"/>
<keyword evidence="1" id="KW-1133">Transmembrane helix</keyword>
<dbReference type="SUPFAM" id="SSF48452">
    <property type="entry name" value="TPR-like"/>
    <property type="match status" value="1"/>
</dbReference>
<keyword evidence="1" id="KW-0812">Transmembrane</keyword>
<dbReference type="SUPFAM" id="SSF55874">
    <property type="entry name" value="ATPase domain of HSP90 chaperone/DNA topoisomerase II/histidine kinase"/>
    <property type="match status" value="1"/>
</dbReference>
<dbReference type="Pfam" id="PF06580">
    <property type="entry name" value="His_kinase"/>
    <property type="match status" value="1"/>
</dbReference>
<dbReference type="PANTHER" id="PTHR34220">
    <property type="entry name" value="SENSOR HISTIDINE KINASE YPDA"/>
    <property type="match status" value="1"/>
</dbReference>
<dbReference type="InterPro" id="IPR050640">
    <property type="entry name" value="Bact_2-comp_sensor_kinase"/>
</dbReference>
<evidence type="ECO:0000313" key="3">
    <source>
        <dbReference type="EMBL" id="KIP63396.1"/>
    </source>
</evidence>
<dbReference type="SMART" id="SM00028">
    <property type="entry name" value="TPR"/>
    <property type="match status" value="5"/>
</dbReference>